<keyword evidence="2" id="KW-1185">Reference proteome</keyword>
<reference evidence="1 2" key="2">
    <citation type="submission" date="2018-03" db="EMBL/GenBank/DDBJ databases">
        <authorList>
            <person name="Keele B.F."/>
        </authorList>
    </citation>
    <scope>NUCLEOTIDE SEQUENCE [LARGE SCALE GENOMIC DNA]</scope>
    <source>
        <strain evidence="1 2">CCALA 016</strain>
    </source>
</reference>
<dbReference type="Proteomes" id="UP000239001">
    <property type="component" value="Unassembled WGS sequence"/>
</dbReference>
<name>A0A2T1LUF0_9CHRO</name>
<comment type="caution">
    <text evidence="1">The sequence shown here is derived from an EMBL/GenBank/DDBJ whole genome shotgun (WGS) entry which is preliminary data.</text>
</comment>
<organism evidence="1 2">
    <name type="scientific">Aphanothece hegewaldii CCALA 016</name>
    <dbReference type="NCBI Taxonomy" id="2107694"/>
    <lineage>
        <taxon>Bacteria</taxon>
        <taxon>Bacillati</taxon>
        <taxon>Cyanobacteriota</taxon>
        <taxon>Cyanophyceae</taxon>
        <taxon>Oscillatoriophycideae</taxon>
        <taxon>Chroococcales</taxon>
        <taxon>Aphanothecaceae</taxon>
        <taxon>Aphanothece</taxon>
    </lineage>
</organism>
<gene>
    <name evidence="1" type="ORF">C7H19_17415</name>
</gene>
<protein>
    <submittedName>
        <fullName evidence="1">Uncharacterized protein</fullName>
    </submittedName>
</protein>
<sequence>MTREVFTPEKRAWCNRWKTLQNATYTVPTNFEPNAEYITVTLNNGRYQREDSRFFVELVNEKGWLAFGDLNNDGKEDVAAIFGVSLDPDGKKVATYLTAVLDIDGKAQALTPVRLGERIMLNNSLTINNSRITVPFLTQTEVFERFYVIDGTTVKSLQ</sequence>
<evidence type="ECO:0000313" key="2">
    <source>
        <dbReference type="Proteomes" id="UP000239001"/>
    </source>
</evidence>
<proteinExistence type="predicted"/>
<reference evidence="1 2" key="1">
    <citation type="submission" date="2018-03" db="EMBL/GenBank/DDBJ databases">
        <title>The ancient ancestry and fast evolution of plastids.</title>
        <authorList>
            <person name="Moore K.R."/>
            <person name="Magnabosco C."/>
            <person name="Momper L."/>
            <person name="Gold D.A."/>
            <person name="Bosak T."/>
            <person name="Fournier G.P."/>
        </authorList>
    </citation>
    <scope>NUCLEOTIDE SEQUENCE [LARGE SCALE GENOMIC DNA]</scope>
    <source>
        <strain evidence="1 2">CCALA 016</strain>
    </source>
</reference>
<dbReference type="AlphaFoldDB" id="A0A2T1LUF0"/>
<accession>A0A2T1LUF0</accession>
<dbReference type="EMBL" id="PXOH01000022">
    <property type="protein sequence ID" value="PSF35162.1"/>
    <property type="molecule type" value="Genomic_DNA"/>
</dbReference>
<evidence type="ECO:0000313" key="1">
    <source>
        <dbReference type="EMBL" id="PSF35162.1"/>
    </source>
</evidence>